<proteinExistence type="inferred from homology"/>
<dbReference type="Proteomes" id="UP001151699">
    <property type="component" value="Chromosome B"/>
</dbReference>
<evidence type="ECO:0000256" key="10">
    <source>
        <dbReference type="ARBA" id="ARBA00074278"/>
    </source>
</evidence>
<dbReference type="FunFam" id="3.40.50.150:FF:000040">
    <property type="entry name" value="Putative ribosomal RNA methyltransferase 1"/>
    <property type="match status" value="1"/>
</dbReference>
<dbReference type="InterPro" id="IPR002877">
    <property type="entry name" value="RNA_MeTrfase_FtsJ_dom"/>
</dbReference>
<feature type="non-terminal residue" evidence="12">
    <location>
        <position position="1"/>
    </location>
</feature>
<comment type="catalytic activity">
    <reaction evidence="9">
        <text>cytidine(32)/guanosine(34) in tRNA + 2 S-adenosyl-L-methionine = 2'-O-methylcytidine(32)/2'-O-methylguanosine(34) in tRNA + 2 S-adenosyl-L-homocysteine + 2 H(+)</text>
        <dbReference type="Rhea" id="RHEA:42396"/>
        <dbReference type="Rhea" id="RHEA-COMP:10246"/>
        <dbReference type="Rhea" id="RHEA-COMP:10247"/>
        <dbReference type="ChEBI" id="CHEBI:15378"/>
        <dbReference type="ChEBI" id="CHEBI:57856"/>
        <dbReference type="ChEBI" id="CHEBI:59789"/>
        <dbReference type="ChEBI" id="CHEBI:74269"/>
        <dbReference type="ChEBI" id="CHEBI:74445"/>
        <dbReference type="ChEBI" id="CHEBI:74495"/>
        <dbReference type="ChEBI" id="CHEBI:82748"/>
        <dbReference type="EC" id="2.1.1.205"/>
    </reaction>
</comment>
<evidence type="ECO:0000256" key="4">
    <source>
        <dbReference type="ARBA" id="ARBA00022603"/>
    </source>
</evidence>
<name>A0A9Q0S220_9DIPT</name>
<dbReference type="InterPro" id="IPR015507">
    <property type="entry name" value="rRNA-MeTfrase_E"/>
</dbReference>
<dbReference type="GO" id="GO:0005634">
    <property type="term" value="C:nucleus"/>
    <property type="evidence" value="ECO:0007669"/>
    <property type="project" value="UniProtKB-SubCell"/>
</dbReference>
<dbReference type="GO" id="GO:0002181">
    <property type="term" value="P:cytoplasmic translation"/>
    <property type="evidence" value="ECO:0007669"/>
    <property type="project" value="TreeGrafter"/>
</dbReference>
<organism evidence="12 13">
    <name type="scientific">Pseudolycoriella hygida</name>
    <dbReference type="NCBI Taxonomy" id="35572"/>
    <lineage>
        <taxon>Eukaryota</taxon>
        <taxon>Metazoa</taxon>
        <taxon>Ecdysozoa</taxon>
        <taxon>Arthropoda</taxon>
        <taxon>Hexapoda</taxon>
        <taxon>Insecta</taxon>
        <taxon>Pterygota</taxon>
        <taxon>Neoptera</taxon>
        <taxon>Endopterygota</taxon>
        <taxon>Diptera</taxon>
        <taxon>Nematocera</taxon>
        <taxon>Sciaroidea</taxon>
        <taxon>Sciaridae</taxon>
        <taxon>Pseudolycoriella</taxon>
    </lineage>
</organism>
<dbReference type="PANTHER" id="PTHR10920:SF12">
    <property type="entry name" value="TRNA (CYTIDINE(32)_GUANOSINE(34)-2'-O)-METHYLTRANSFERASE-RELATED"/>
    <property type="match status" value="1"/>
</dbReference>
<dbReference type="HAMAP" id="MF_01547">
    <property type="entry name" value="RNA_methyltr_E"/>
    <property type="match status" value="1"/>
</dbReference>
<dbReference type="EC" id="2.1.1.205" evidence="8"/>
<gene>
    <name evidence="12" type="ORF">Bhyg_05606</name>
</gene>
<evidence type="ECO:0000259" key="11">
    <source>
        <dbReference type="Pfam" id="PF01728"/>
    </source>
</evidence>
<comment type="caution">
    <text evidence="12">The sequence shown here is derived from an EMBL/GenBank/DDBJ whole genome shotgun (WGS) entry which is preliminary data.</text>
</comment>
<protein>
    <recommendedName>
        <fullName evidence="10">tRNA (cytidine(32)/guanosine(34)-2'-O)-methyltransferase</fullName>
        <ecNumber evidence="8">2.1.1.205</ecNumber>
    </recommendedName>
</protein>
<dbReference type="Pfam" id="PF01728">
    <property type="entry name" value="FtsJ"/>
    <property type="match status" value="1"/>
</dbReference>
<dbReference type="Gene3D" id="3.40.50.150">
    <property type="entry name" value="Vaccinia Virus protein VP39"/>
    <property type="match status" value="1"/>
</dbReference>
<dbReference type="EMBL" id="WJQU01000002">
    <property type="protein sequence ID" value="KAJ6640675.1"/>
    <property type="molecule type" value="Genomic_DNA"/>
</dbReference>
<dbReference type="HAMAP" id="MF_03162">
    <property type="entry name" value="RNA_methyltr_E_TRM7"/>
    <property type="match status" value="1"/>
</dbReference>
<comment type="subcellular location">
    <subcellularLocation>
        <location evidence="2">Cytoplasm</location>
    </subcellularLocation>
    <subcellularLocation>
        <location evidence="1">Nucleus</location>
    </subcellularLocation>
</comment>
<evidence type="ECO:0000256" key="1">
    <source>
        <dbReference type="ARBA" id="ARBA00004123"/>
    </source>
</evidence>
<evidence type="ECO:0000256" key="2">
    <source>
        <dbReference type="ARBA" id="ARBA00004496"/>
    </source>
</evidence>
<sequence>IFSMGKTSKDKRDIYYRLAKEEGWRARSAFKLIHIDEVFHILDGVTRVVDLCAAPGSWSQVLSKKLYQTNPNPDDVKIIAVDLQAMAPLPGVKQLQGDITKTSTAREIIDYFNNEKAQLVICDGAPDVTGLHDIDEYIQSQLLLAALSITTHVLENGGTFVAKIFRGKDTTLLYSQLKIFFQKVSITKPASSRNSSIEAFVVCQSYSPPDGYIPQMINPLADVKVIVSETESPVNKLIIPFVVCGDLRGYDSDMSYSLLNDPTKGYEFKEVVQKPISPAYKDILEKTKNISLKHQGIVVNESEDK</sequence>
<dbReference type="GO" id="GO:0005737">
    <property type="term" value="C:cytoplasm"/>
    <property type="evidence" value="ECO:0007669"/>
    <property type="project" value="UniProtKB-SubCell"/>
</dbReference>
<accession>A0A9Q0S220</accession>
<evidence type="ECO:0000256" key="6">
    <source>
        <dbReference type="ARBA" id="ARBA00022691"/>
    </source>
</evidence>
<dbReference type="GO" id="GO:0106340">
    <property type="term" value="F:tRNA (guanosine(34)-2'-O)-methyltransferase activity"/>
    <property type="evidence" value="ECO:0007669"/>
    <property type="project" value="UniProtKB-ARBA"/>
</dbReference>
<dbReference type="GO" id="GO:0030488">
    <property type="term" value="P:tRNA methylation"/>
    <property type="evidence" value="ECO:0007669"/>
    <property type="project" value="UniProtKB-ARBA"/>
</dbReference>
<evidence type="ECO:0000313" key="12">
    <source>
        <dbReference type="EMBL" id="KAJ6640675.1"/>
    </source>
</evidence>
<evidence type="ECO:0000256" key="9">
    <source>
        <dbReference type="ARBA" id="ARBA00048902"/>
    </source>
</evidence>
<keyword evidence="13" id="KW-1185">Reference proteome</keyword>
<evidence type="ECO:0000256" key="7">
    <source>
        <dbReference type="ARBA" id="ARBA00022694"/>
    </source>
</evidence>
<keyword evidence="5" id="KW-0808">Transferase</keyword>
<evidence type="ECO:0000256" key="8">
    <source>
        <dbReference type="ARBA" id="ARBA00035677"/>
    </source>
</evidence>
<dbReference type="InterPro" id="IPR050082">
    <property type="entry name" value="RNA_methyltr_RlmE"/>
</dbReference>
<dbReference type="SUPFAM" id="SSF53335">
    <property type="entry name" value="S-adenosyl-L-methionine-dependent methyltransferases"/>
    <property type="match status" value="1"/>
</dbReference>
<dbReference type="PANTHER" id="PTHR10920">
    <property type="entry name" value="RIBOSOMAL RNA METHYLTRANSFERASE"/>
    <property type="match status" value="1"/>
</dbReference>
<keyword evidence="4" id="KW-0489">Methyltransferase</keyword>
<dbReference type="InterPro" id="IPR029063">
    <property type="entry name" value="SAM-dependent_MTases_sf"/>
</dbReference>
<keyword evidence="3" id="KW-0963">Cytoplasm</keyword>
<dbReference type="InterPro" id="IPR028590">
    <property type="entry name" value="RNA_methyltr_E_TRM7"/>
</dbReference>
<reference evidence="12" key="1">
    <citation type="submission" date="2022-07" db="EMBL/GenBank/DDBJ databases">
        <authorList>
            <person name="Trinca V."/>
            <person name="Uliana J.V.C."/>
            <person name="Torres T.T."/>
            <person name="Ward R.J."/>
            <person name="Monesi N."/>
        </authorList>
    </citation>
    <scope>NUCLEOTIDE SEQUENCE</scope>
    <source>
        <strain evidence="12">HSMRA1968</strain>
        <tissue evidence="12">Whole embryos</tissue>
    </source>
</reference>
<dbReference type="AlphaFoldDB" id="A0A9Q0S220"/>
<evidence type="ECO:0000256" key="5">
    <source>
        <dbReference type="ARBA" id="ARBA00022679"/>
    </source>
</evidence>
<feature type="domain" description="Ribosomal RNA methyltransferase FtsJ" evidence="11">
    <location>
        <begin position="24"/>
        <end position="205"/>
    </location>
</feature>
<evidence type="ECO:0000256" key="3">
    <source>
        <dbReference type="ARBA" id="ARBA00022490"/>
    </source>
</evidence>
<dbReference type="OrthoDB" id="289250at2759"/>
<keyword evidence="7" id="KW-0819">tRNA processing</keyword>
<keyword evidence="6" id="KW-0949">S-adenosyl-L-methionine</keyword>
<evidence type="ECO:0000313" key="13">
    <source>
        <dbReference type="Proteomes" id="UP001151699"/>
    </source>
</evidence>